<evidence type="ECO:0000256" key="4">
    <source>
        <dbReference type="ARBA" id="ARBA00022723"/>
    </source>
</evidence>
<evidence type="ECO:0000256" key="2">
    <source>
        <dbReference type="ARBA" id="ARBA00006676"/>
    </source>
</evidence>
<keyword evidence="9" id="KW-1185">Reference proteome</keyword>
<dbReference type="KEGG" id="haby:HLVA_12880"/>
<dbReference type="InterPro" id="IPR032466">
    <property type="entry name" value="Metal_Hydrolase"/>
</dbReference>
<evidence type="ECO:0000313" key="8">
    <source>
        <dbReference type="EMBL" id="BDU50719.1"/>
    </source>
</evidence>
<name>A0AAU9D428_9FUSO</name>
<protein>
    <recommendedName>
        <fullName evidence="3">adenosine deaminase</fullName>
        <ecNumber evidence="3">3.5.4.4</ecNumber>
    </recommendedName>
</protein>
<dbReference type="PANTHER" id="PTHR11409:SF43">
    <property type="entry name" value="ADENOSINE DEAMINASE"/>
    <property type="match status" value="1"/>
</dbReference>
<reference evidence="8 9" key="1">
    <citation type="submission" date="2022-11" db="EMBL/GenBank/DDBJ databases">
        <title>Haliovirga abyssi gen. nov., sp. nov., a mesophilic fermentative bacterium isolated from the Iheya North hydrothermal field and the proposal of Haliovirgaceae fam. nov.</title>
        <authorList>
            <person name="Miyazaki U."/>
            <person name="Tame A."/>
            <person name="Miyazaki J."/>
            <person name="Takai K."/>
            <person name="Sawayama S."/>
            <person name="Kitajima M."/>
            <person name="Okamoto A."/>
            <person name="Nakagawa S."/>
        </authorList>
    </citation>
    <scope>NUCLEOTIDE SEQUENCE [LARGE SCALE GENOMIC DNA]</scope>
    <source>
        <strain evidence="8 9">IC12</strain>
    </source>
</reference>
<keyword evidence="6" id="KW-0862">Zinc</keyword>
<dbReference type="Pfam" id="PF00962">
    <property type="entry name" value="A_deaminase"/>
    <property type="match status" value="1"/>
</dbReference>
<evidence type="ECO:0000256" key="5">
    <source>
        <dbReference type="ARBA" id="ARBA00022801"/>
    </source>
</evidence>
<dbReference type="GO" id="GO:0046872">
    <property type="term" value="F:metal ion binding"/>
    <property type="evidence" value="ECO:0007669"/>
    <property type="project" value="UniProtKB-KW"/>
</dbReference>
<dbReference type="RefSeq" id="WP_307903576.1">
    <property type="nucleotide sequence ID" value="NZ_AP027059.1"/>
</dbReference>
<evidence type="ECO:0000256" key="3">
    <source>
        <dbReference type="ARBA" id="ARBA00012784"/>
    </source>
</evidence>
<organism evidence="8 9">
    <name type="scientific">Haliovirga abyssi</name>
    <dbReference type="NCBI Taxonomy" id="2996794"/>
    <lineage>
        <taxon>Bacteria</taxon>
        <taxon>Fusobacteriati</taxon>
        <taxon>Fusobacteriota</taxon>
        <taxon>Fusobacteriia</taxon>
        <taxon>Fusobacteriales</taxon>
        <taxon>Haliovirgaceae</taxon>
        <taxon>Haliovirga</taxon>
    </lineage>
</organism>
<dbReference type="GO" id="GO:0046103">
    <property type="term" value="P:inosine biosynthetic process"/>
    <property type="evidence" value="ECO:0007669"/>
    <property type="project" value="TreeGrafter"/>
</dbReference>
<proteinExistence type="inferred from homology"/>
<evidence type="ECO:0000256" key="6">
    <source>
        <dbReference type="ARBA" id="ARBA00022833"/>
    </source>
</evidence>
<keyword evidence="5" id="KW-0378">Hydrolase</keyword>
<dbReference type="GO" id="GO:0005829">
    <property type="term" value="C:cytosol"/>
    <property type="evidence" value="ECO:0007669"/>
    <property type="project" value="TreeGrafter"/>
</dbReference>
<dbReference type="Proteomes" id="UP001321582">
    <property type="component" value="Chromosome"/>
</dbReference>
<dbReference type="EC" id="3.5.4.4" evidence="3"/>
<keyword evidence="4" id="KW-0479">Metal-binding</keyword>
<gene>
    <name evidence="8" type="ORF">HLVA_12880</name>
</gene>
<evidence type="ECO:0000259" key="7">
    <source>
        <dbReference type="Pfam" id="PF00962"/>
    </source>
</evidence>
<dbReference type="GO" id="GO:0006154">
    <property type="term" value="P:adenosine catabolic process"/>
    <property type="evidence" value="ECO:0007669"/>
    <property type="project" value="TreeGrafter"/>
</dbReference>
<evidence type="ECO:0000256" key="1">
    <source>
        <dbReference type="ARBA" id="ARBA00001947"/>
    </source>
</evidence>
<dbReference type="InterPro" id="IPR006330">
    <property type="entry name" value="Ado/ade_deaminase"/>
</dbReference>
<dbReference type="SUPFAM" id="SSF51556">
    <property type="entry name" value="Metallo-dependent hydrolases"/>
    <property type="match status" value="1"/>
</dbReference>
<dbReference type="AlphaFoldDB" id="A0AAU9D428"/>
<comment type="cofactor">
    <cofactor evidence="1">
        <name>Zn(2+)</name>
        <dbReference type="ChEBI" id="CHEBI:29105"/>
    </cofactor>
</comment>
<dbReference type="EMBL" id="AP027059">
    <property type="protein sequence ID" value="BDU50719.1"/>
    <property type="molecule type" value="Genomic_DNA"/>
</dbReference>
<comment type="similarity">
    <text evidence="2">Belongs to the metallo-dependent hydrolases superfamily. Adenosine and AMP deaminases family.</text>
</comment>
<dbReference type="Gene3D" id="3.20.20.140">
    <property type="entry name" value="Metal-dependent hydrolases"/>
    <property type="match status" value="2"/>
</dbReference>
<dbReference type="GO" id="GO:0004000">
    <property type="term" value="F:adenosine deaminase activity"/>
    <property type="evidence" value="ECO:0007669"/>
    <property type="project" value="UniProtKB-ARBA"/>
</dbReference>
<evidence type="ECO:0000313" key="9">
    <source>
        <dbReference type="Proteomes" id="UP001321582"/>
    </source>
</evidence>
<sequence length="879" mass="104325">MDNIRATIEILFKKQNPEKMLYKYYNSIKEKNVDRDLFIATYSYENPTKYNKDEIENVYSLLDSNWKKLEGVKEDSIFNVLANFTKGILIENKGVPLCKYKELLRWRELSYLLGEDLLTTAYFAYKDFTISYNRTIFAWKPIISTDNTMLKEIMKKGCAENHFHLKGSAPHFQLAWISLMNNIEGRDKEFKKIEKETRLSPDVNYGFENFSLELKALVKKASAIRLFLYKKFILKEKIEKVENFKMNYILKSKNNSEIKLFIRDLQNEINKLKYSNGKKLNGEIPDYIIPKKISLNNYNKDNMKYNGNILLYGERFFLYTIFKTFFEGDKEIIKYKRLIHTYILIKERFRDELIQINRRVGFGNFSDYQNRKNIFLGKGIYEKAVVSMAINSSLYDQHINYLEARIAPEKNNAELSKTIEKLDENIESEMFYDVKDFKNLNFENTSIKKEVKDKKKYFYVIHFIKKQEKYKEIMEMAKNTPIVLYVKPLNYQLRRLLKKQADAIINLRKSSGEAKNRIYGIDAANFEIGCRPEVFAQCFRYLRNYKITNKFEEFGKDEIFNLGITYHAGEDFLSLIDGLRAIDETIRFLGYEQGDRIGHALALGVDANKYYKDKNYTLIMPKQIYLDNIAWMLAKIRELNIEIDENLKSKLCSDYYRLVSEIYEKEYSYENYYRAWKLRGDDPNIYKDKDYKLKSSLTFWEKCSIDPRKEMIEIRKNEEIVEIYRKYHFNKNVKERGIKSEEIKINKKMGKIVTEIQYAIQKELANKNICIEANPSSNYVIGNFKRYDGHPITKFYNIGLNVSEEENQKSSQLSVSINTDDQGIFGTYLENEYALITLAMEKLLDENGERVNKPMMVYEWVDKIRALGLEQSFLRRNEK</sequence>
<dbReference type="PANTHER" id="PTHR11409">
    <property type="entry name" value="ADENOSINE DEAMINASE"/>
    <property type="match status" value="1"/>
</dbReference>
<accession>A0AAU9D428</accession>
<dbReference type="GO" id="GO:0043103">
    <property type="term" value="P:hypoxanthine salvage"/>
    <property type="evidence" value="ECO:0007669"/>
    <property type="project" value="TreeGrafter"/>
</dbReference>
<dbReference type="InterPro" id="IPR001365">
    <property type="entry name" value="A_deaminase_dom"/>
</dbReference>
<feature type="domain" description="Adenosine deaminase" evidence="7">
    <location>
        <begin position="761"/>
        <end position="853"/>
    </location>
</feature>